<keyword evidence="2" id="KW-0732">Signal</keyword>
<keyword evidence="5" id="KW-1185">Reference proteome</keyword>
<feature type="compositionally biased region" description="Pro residues" evidence="1">
    <location>
        <begin position="803"/>
        <end position="820"/>
    </location>
</feature>
<dbReference type="GO" id="GO:0009653">
    <property type="term" value="P:anatomical structure morphogenesis"/>
    <property type="evidence" value="ECO:0007669"/>
    <property type="project" value="TreeGrafter"/>
</dbReference>
<feature type="region of interest" description="Disordered" evidence="1">
    <location>
        <begin position="1327"/>
        <end position="1358"/>
    </location>
</feature>
<feature type="domain" description="Apple" evidence="3">
    <location>
        <begin position="309"/>
        <end position="389"/>
    </location>
</feature>
<feature type="compositionally biased region" description="Basic and acidic residues" evidence="1">
    <location>
        <begin position="751"/>
        <end position="771"/>
    </location>
</feature>
<evidence type="ECO:0000313" key="5">
    <source>
        <dbReference type="Proteomes" id="UP000838878"/>
    </source>
</evidence>
<accession>A0A8J9Y864</accession>
<evidence type="ECO:0000313" key="4">
    <source>
        <dbReference type="EMBL" id="CAH0716956.1"/>
    </source>
</evidence>
<dbReference type="CDD" id="cd01099">
    <property type="entry name" value="PAN_AP_HGF"/>
    <property type="match status" value="1"/>
</dbReference>
<feature type="signal peptide" evidence="2">
    <location>
        <begin position="1"/>
        <end position="16"/>
    </location>
</feature>
<dbReference type="InterPro" id="IPR052774">
    <property type="entry name" value="Celegans_DevNeuronal_Protein"/>
</dbReference>
<dbReference type="Proteomes" id="UP000838878">
    <property type="component" value="Chromosome 11"/>
</dbReference>
<feature type="domain" description="Apple" evidence="3">
    <location>
        <begin position="406"/>
        <end position="492"/>
    </location>
</feature>
<evidence type="ECO:0000256" key="2">
    <source>
        <dbReference type="SAM" id="SignalP"/>
    </source>
</evidence>
<reference evidence="4" key="1">
    <citation type="submission" date="2021-12" db="EMBL/GenBank/DDBJ databases">
        <authorList>
            <person name="Martin H S."/>
        </authorList>
    </citation>
    <scope>NUCLEOTIDE SEQUENCE</scope>
</reference>
<dbReference type="Gene3D" id="3.50.4.10">
    <property type="entry name" value="Hepatocyte Growth Factor"/>
    <property type="match status" value="2"/>
</dbReference>
<feature type="chain" id="PRO_5035419282" description="Apple domain-containing protein" evidence="2">
    <location>
        <begin position="17"/>
        <end position="1390"/>
    </location>
</feature>
<feature type="non-terminal residue" evidence="4">
    <location>
        <position position="1390"/>
    </location>
</feature>
<dbReference type="InterPro" id="IPR003609">
    <property type="entry name" value="Pan_app"/>
</dbReference>
<protein>
    <recommendedName>
        <fullName evidence="3">Apple domain-containing protein</fullName>
    </recommendedName>
</protein>
<sequence length="1390" mass="158492">MRWCFVFLLSVHLVVGSRVILVENAPTCFKRVLAGKRALRSHVRRVVDCERLEDCRRECATERRFHCESFNYRLDPTFRGKGLCELMTKPIEAFDIHQDFVEDKDFDFYELDRNSLEPYCPETLRGPGLLHSGFLSSKSKGQEQNNWKDRIDYSETGHKSYNRFYDERRTQSHNRRYEDQFYVPYQIGIKTKPNDDREKWGQYGGSYGGVDSYYKDRNDYRDSVRHWKISDQPPYSHGVKTYTEDRDFDYRSLRTNSGHDNYEYGYGSWKKGQWTGSGSFWKDFDANDYHHHKHSYEFEGRSEESAKDCSSRRSPGMSLGSGSIRRSLLGHTVVECEAACFNEREFKCVSYSYRYSSPPGSDNCFLSERPYQGLQMSADSGSDVYAMPIHKDCLTISSKPWVESECFWHVRSGAAVSGVGVRAALTVAGLGACEAECLRANGFFCRGFSFRFDPPTIGDDLENCLLTSSPPTSLELNHGLRPSKHELYARGNYGRGCEPALYDDVKKEPQCYLQYESSAKLSPSSIRGQARAKDERACGNACTDAPFRCLSFSFSNNASPDKENCLLSEIRLFDLHRGVDYVHSDDDLLFSFDLFNGQCWRKVHGKEEYDVPTLELPHPLSAPAIDEYHGPASGPDLLPPPEIYIPSSGSSGSDFSGPPIKPYIHETGPGYKPSFEPSGPVKPSYLPESGPGISGPSGPSGPNFPDFKPHSRPDYIEPGYKPSFLRPYKPSYDGYKPDDTRPVFKPNDYGPDYKPDHFRPSFKPDDYRPAFKPEGYGPDNFRPGYKPDVIGPSYRPDLRPSGPYLPGPSGPSAPSGPPSLKPSYGPRPESDLGFKPNRPSRPGDRVDDALSLSWRHYTVSGFPCRKGSACEQNLVAGHWACEPEGGEIGSWDYCCAPTHRCGYSEGFRKPWCYVGPSPDQWRPCSEKYYPYHQHKVPHPSLGTREAVRPRPVAVDKNPSDHPITYLSEADRRYWDDLYKNGPKAYYDRNGNPLPGYTRVPTEDRPHIKYQRNPPPPASGHWVPVSESDDEPAGGLGVPRYWPVSYLHKGPPPNTTYFRYSETSPTTEKYYTRTTPPREQFDYKRVDLNKPIENDIESRSIDDDAPRTEKRINITSDDDLDLTVDNTTTNKPATNETNQNITEKEETLNNTEIPIPSQIASIEEDHFVKGIDGKLHDFTHSLEVFDLDDIKGDKPCDKKTLEAEERQIEAIGRLIASRRGGKLIVEKRSQKDLESKSISLDKDFIDFNFGNRFPTSERRGVVQKVSKDDIEKDRFLNDKSLEVSETTFVRPPRVLSTTENIKKAVVNGKVFYDATIRDQRELFNNTRRGKNLRLEENRGPVPNGSPKKKNIRTRNTNPIRRVRRVYRKRYNPEEVRKRLLEREKNKTEVKS</sequence>
<dbReference type="SUPFAM" id="SSF57414">
    <property type="entry name" value="Hairpin loop containing domain-like"/>
    <property type="match status" value="1"/>
</dbReference>
<dbReference type="EMBL" id="OV170231">
    <property type="protein sequence ID" value="CAH0716956.1"/>
    <property type="molecule type" value="Genomic_DNA"/>
</dbReference>
<dbReference type="PANTHER" id="PTHR47327:SF13">
    <property type="entry name" value="APPLE DOMAIN-CONTAINING PROTEIN"/>
    <property type="match status" value="1"/>
</dbReference>
<evidence type="ECO:0000259" key="3">
    <source>
        <dbReference type="PROSITE" id="PS50948"/>
    </source>
</evidence>
<name>A0A8J9Y864_9NEOP</name>
<organism evidence="4 5">
    <name type="scientific">Brenthis ino</name>
    <name type="common">lesser marbled fritillary</name>
    <dbReference type="NCBI Taxonomy" id="405034"/>
    <lineage>
        <taxon>Eukaryota</taxon>
        <taxon>Metazoa</taxon>
        <taxon>Ecdysozoa</taxon>
        <taxon>Arthropoda</taxon>
        <taxon>Hexapoda</taxon>
        <taxon>Insecta</taxon>
        <taxon>Pterygota</taxon>
        <taxon>Neoptera</taxon>
        <taxon>Endopterygota</taxon>
        <taxon>Lepidoptera</taxon>
        <taxon>Glossata</taxon>
        <taxon>Ditrysia</taxon>
        <taxon>Papilionoidea</taxon>
        <taxon>Nymphalidae</taxon>
        <taxon>Heliconiinae</taxon>
        <taxon>Argynnini</taxon>
        <taxon>Brenthis</taxon>
    </lineage>
</organism>
<dbReference type="SMART" id="SM00473">
    <property type="entry name" value="PAN_AP"/>
    <property type="match status" value="4"/>
</dbReference>
<dbReference type="OrthoDB" id="5418055at2759"/>
<feature type="domain" description="Apple" evidence="3">
    <location>
        <begin position="28"/>
        <end position="113"/>
    </location>
</feature>
<feature type="compositionally biased region" description="Low complexity" evidence="1">
    <location>
        <begin position="644"/>
        <end position="658"/>
    </location>
</feature>
<feature type="region of interest" description="Disordered" evidence="1">
    <location>
        <begin position="625"/>
        <end position="847"/>
    </location>
</feature>
<feature type="domain" description="Apple" evidence="3">
    <location>
        <begin position="511"/>
        <end position="599"/>
    </location>
</feature>
<proteinExistence type="predicted"/>
<dbReference type="PROSITE" id="PS50948">
    <property type="entry name" value="PAN"/>
    <property type="match status" value="4"/>
</dbReference>
<gene>
    <name evidence="4" type="ORF">BINO364_LOCUS3616</name>
</gene>
<dbReference type="PANTHER" id="PTHR47327">
    <property type="entry name" value="FI18240P1-RELATED"/>
    <property type="match status" value="1"/>
</dbReference>
<evidence type="ECO:0000256" key="1">
    <source>
        <dbReference type="SAM" id="MobiDB-lite"/>
    </source>
</evidence>
<feature type="compositionally biased region" description="Low complexity" evidence="1">
    <location>
        <begin position="687"/>
        <end position="701"/>
    </location>
</feature>
<dbReference type="Pfam" id="PF00024">
    <property type="entry name" value="PAN_1"/>
    <property type="match status" value="1"/>
</dbReference>